<evidence type="ECO:0000313" key="2">
    <source>
        <dbReference type="Proteomes" id="UP000752696"/>
    </source>
</evidence>
<dbReference type="AlphaFoldDB" id="A0A6V7H314"/>
<organism evidence="1 2">
    <name type="scientific">Heterotrigona itama</name>
    <dbReference type="NCBI Taxonomy" id="395501"/>
    <lineage>
        <taxon>Eukaryota</taxon>
        <taxon>Metazoa</taxon>
        <taxon>Ecdysozoa</taxon>
        <taxon>Arthropoda</taxon>
        <taxon>Hexapoda</taxon>
        <taxon>Insecta</taxon>
        <taxon>Pterygota</taxon>
        <taxon>Neoptera</taxon>
        <taxon>Endopterygota</taxon>
        <taxon>Hymenoptera</taxon>
        <taxon>Apocrita</taxon>
        <taxon>Aculeata</taxon>
        <taxon>Apoidea</taxon>
        <taxon>Anthophila</taxon>
        <taxon>Apidae</taxon>
        <taxon>Heterotrigona</taxon>
    </lineage>
</organism>
<dbReference type="EMBL" id="CAJDYZ010006592">
    <property type="protein sequence ID" value="CAD1473523.1"/>
    <property type="molecule type" value="Genomic_DNA"/>
</dbReference>
<reference evidence="1" key="1">
    <citation type="submission" date="2020-07" db="EMBL/GenBank/DDBJ databases">
        <authorList>
            <person name="Nazaruddin N."/>
        </authorList>
    </citation>
    <scope>NUCLEOTIDE SEQUENCE</scope>
</reference>
<dbReference type="Proteomes" id="UP000752696">
    <property type="component" value="Unassembled WGS sequence"/>
</dbReference>
<comment type="caution">
    <text evidence="1">The sequence shown here is derived from an EMBL/GenBank/DDBJ whole genome shotgun (WGS) entry which is preliminary data.</text>
</comment>
<proteinExistence type="predicted"/>
<accession>A0A6V7H314</accession>
<feature type="non-terminal residue" evidence="1">
    <location>
        <position position="1"/>
    </location>
</feature>
<keyword evidence="2" id="KW-1185">Reference proteome</keyword>
<protein>
    <submittedName>
        <fullName evidence="1">Uncharacterized protein</fullName>
    </submittedName>
</protein>
<evidence type="ECO:0000313" key="1">
    <source>
        <dbReference type="EMBL" id="CAD1473523.1"/>
    </source>
</evidence>
<sequence>YLPYKEIPRARYFQDVGLDIDYSLKSLDRRPRSPIRLVLLFCYIFNLTNSKKTNTVQA</sequence>
<name>A0A6V7H314_9HYME</name>
<gene>
    <name evidence="1" type="ORF">MHI_LOCUS381513</name>
</gene>